<evidence type="ECO:0000256" key="1">
    <source>
        <dbReference type="SAM" id="Phobius"/>
    </source>
</evidence>
<keyword evidence="1" id="KW-0472">Membrane</keyword>
<feature type="transmembrane region" description="Helical" evidence="1">
    <location>
        <begin position="171"/>
        <end position="194"/>
    </location>
</feature>
<evidence type="ECO:0000313" key="3">
    <source>
        <dbReference type="Proteomes" id="UP000008370"/>
    </source>
</evidence>
<dbReference type="RefSeq" id="XP_007397688.1">
    <property type="nucleotide sequence ID" value="XM_007397626.1"/>
</dbReference>
<keyword evidence="1" id="KW-1133">Transmembrane helix</keyword>
<sequence>MVDWGDPELIDTIMVVYSGMCCFLFGMYLWYLALSFHKVELGLLTGRTQLQLSHGPYLIARYCCLATLIMLVWMPIVAKAFPSPSSSCPGTWYTRLVLAMGETALSAASYNLSLRAMILWNERKIVLWTLRIICLGQLVYSFVAAMIGTQQQWDPNHTYCTVGIVPSAKNVIMALLIFTLSWDAFILVMTLLGIRRKQLQGSAISVALLTQGMGYVAAQVTVIIPVLLGLLLQLNGECLRLQLSSASPN</sequence>
<dbReference type="Proteomes" id="UP000008370">
    <property type="component" value="Unassembled WGS sequence"/>
</dbReference>
<evidence type="ECO:0000313" key="2">
    <source>
        <dbReference type="EMBL" id="EKM52973.1"/>
    </source>
</evidence>
<protein>
    <submittedName>
        <fullName evidence="2">Uncharacterized protein</fullName>
    </submittedName>
</protein>
<feature type="transmembrane region" description="Helical" evidence="1">
    <location>
        <begin position="55"/>
        <end position="76"/>
    </location>
</feature>
<proteinExistence type="predicted"/>
<gene>
    <name evidence="2" type="ORF">PHACADRAFT_210731</name>
</gene>
<feature type="transmembrane region" description="Helical" evidence="1">
    <location>
        <begin position="206"/>
        <end position="232"/>
    </location>
</feature>
<keyword evidence="3" id="KW-1185">Reference proteome</keyword>
<dbReference type="OrthoDB" id="2742220at2759"/>
<dbReference type="InParanoid" id="K5VNE0"/>
<name>K5VNE0_PHACS</name>
<feature type="transmembrane region" description="Helical" evidence="1">
    <location>
        <begin position="96"/>
        <end position="113"/>
    </location>
</feature>
<reference evidence="2 3" key="1">
    <citation type="journal article" date="2012" name="BMC Genomics">
        <title>Comparative genomics of the white-rot fungi, Phanerochaete carnosa and P. chrysosporium, to elucidate the genetic basis of the distinct wood types they colonize.</title>
        <authorList>
            <person name="Suzuki H."/>
            <person name="MacDonald J."/>
            <person name="Syed K."/>
            <person name="Salamov A."/>
            <person name="Hori C."/>
            <person name="Aerts A."/>
            <person name="Henrissat B."/>
            <person name="Wiebenga A."/>
            <person name="vanKuyk P.A."/>
            <person name="Barry K."/>
            <person name="Lindquist E."/>
            <person name="LaButti K."/>
            <person name="Lapidus A."/>
            <person name="Lucas S."/>
            <person name="Coutinho P."/>
            <person name="Gong Y."/>
            <person name="Samejima M."/>
            <person name="Mahadevan R."/>
            <person name="Abou-Zaid M."/>
            <person name="de Vries R.P."/>
            <person name="Igarashi K."/>
            <person name="Yadav J.S."/>
            <person name="Grigoriev I.V."/>
            <person name="Master E.R."/>
        </authorList>
    </citation>
    <scope>NUCLEOTIDE SEQUENCE [LARGE SCALE GENOMIC DNA]</scope>
    <source>
        <strain evidence="2 3">HHB-10118-sp</strain>
    </source>
</reference>
<keyword evidence="1" id="KW-0812">Transmembrane</keyword>
<organism evidence="2 3">
    <name type="scientific">Phanerochaete carnosa (strain HHB-10118-sp)</name>
    <name type="common">White-rot fungus</name>
    <name type="synonym">Peniophora carnosa</name>
    <dbReference type="NCBI Taxonomy" id="650164"/>
    <lineage>
        <taxon>Eukaryota</taxon>
        <taxon>Fungi</taxon>
        <taxon>Dikarya</taxon>
        <taxon>Basidiomycota</taxon>
        <taxon>Agaricomycotina</taxon>
        <taxon>Agaricomycetes</taxon>
        <taxon>Polyporales</taxon>
        <taxon>Phanerochaetaceae</taxon>
        <taxon>Phanerochaete</taxon>
    </lineage>
</organism>
<feature type="transmembrane region" description="Helical" evidence="1">
    <location>
        <begin position="12"/>
        <end position="34"/>
    </location>
</feature>
<dbReference type="GeneID" id="18913005"/>
<accession>K5VNE0</accession>
<dbReference type="EMBL" id="JH930474">
    <property type="protein sequence ID" value="EKM52973.1"/>
    <property type="molecule type" value="Genomic_DNA"/>
</dbReference>
<feature type="transmembrane region" description="Helical" evidence="1">
    <location>
        <begin position="125"/>
        <end position="147"/>
    </location>
</feature>
<dbReference type="HOGENOM" id="CLU_059054_2_1_1"/>
<dbReference type="KEGG" id="pco:PHACADRAFT_210731"/>
<dbReference type="AlphaFoldDB" id="K5VNE0"/>